<dbReference type="Proteomes" id="UP000076066">
    <property type="component" value="Chromosome"/>
</dbReference>
<evidence type="ECO:0000313" key="2">
    <source>
        <dbReference type="Proteomes" id="UP000076066"/>
    </source>
</evidence>
<dbReference type="EMBL" id="CP014525">
    <property type="protein sequence ID" value="AMW35107.1"/>
    <property type="molecule type" value="Genomic_DNA"/>
</dbReference>
<dbReference type="KEGG" id="hjo:AY555_07885"/>
<sequence>MSDISSIAASGMKAASIKAAVEATNIANIRSGAAMPEPGKSYDGYVAQEAVFTSQPGSGVVAGVRPVTPAFVATPGAGGVAQAAPNVDLASSILSLKTAETAYKASASLLDSEREQDRTLLDTVA</sequence>
<organism evidence="1 2">
    <name type="scientific">Haematospirillum jordaniae</name>
    <dbReference type="NCBI Taxonomy" id="1549855"/>
    <lineage>
        <taxon>Bacteria</taxon>
        <taxon>Pseudomonadati</taxon>
        <taxon>Pseudomonadota</taxon>
        <taxon>Alphaproteobacteria</taxon>
        <taxon>Rhodospirillales</taxon>
        <taxon>Novispirillaceae</taxon>
        <taxon>Haematospirillum</taxon>
    </lineage>
</organism>
<evidence type="ECO:0000313" key="1">
    <source>
        <dbReference type="EMBL" id="AMW35107.1"/>
    </source>
</evidence>
<name>A0A143DEG6_9PROT</name>
<gene>
    <name evidence="1" type="ORF">AY555_07885</name>
</gene>
<dbReference type="RefSeq" id="WP_066135391.1">
    <property type="nucleotide sequence ID" value="NZ_CP014525.1"/>
</dbReference>
<accession>A0A143DEG6</accession>
<reference evidence="1 2" key="1">
    <citation type="submission" date="2016-02" db="EMBL/GenBank/DDBJ databases">
        <title>Complete Genome of H5569, the type strain of the newly described species Haematospirillium jordaniae.</title>
        <authorList>
            <person name="Nicholson A.C."/>
            <person name="Humrighouse B.W."/>
            <person name="Loparov V."/>
            <person name="McQuiston J.R."/>
        </authorList>
    </citation>
    <scope>NUCLEOTIDE SEQUENCE [LARGE SCALE GENOMIC DNA]</scope>
    <source>
        <strain evidence="1 2">H5569</strain>
    </source>
</reference>
<protein>
    <recommendedName>
        <fullName evidence="3">Flagellar basal-body/hook protein C-terminal domain-containing protein</fullName>
    </recommendedName>
</protein>
<keyword evidence="2" id="KW-1185">Reference proteome</keyword>
<dbReference type="STRING" id="1549855.AY555_07885"/>
<evidence type="ECO:0008006" key="3">
    <source>
        <dbReference type="Google" id="ProtNLM"/>
    </source>
</evidence>
<dbReference type="AlphaFoldDB" id="A0A143DEG6"/>
<dbReference type="GeneID" id="53317075"/>
<proteinExistence type="predicted"/>